<dbReference type="Gene3D" id="1.10.357.10">
    <property type="entry name" value="Tetracycline Repressor, domain 2"/>
    <property type="match status" value="1"/>
</dbReference>
<sequence>MNVLSDKQHRIFETTLKLIAEHGLHNTPMSLVSKRSGVSTGAIYHHFNGKEHLINELYIYVKQDLIDNIFENVDSNQEFKEKFHRIWSNYFYYLIKNPDILSFIEQCSISPIINEKTRKKAEKFSGPLIEFFENGIKDKQIVDNEIELILAITNGNVVALAKLFISGMLSINQETVNKAINISLKGLSK</sequence>
<dbReference type="EMBL" id="CP011071">
    <property type="protein sequence ID" value="AKA34259.1"/>
    <property type="molecule type" value="Genomic_DNA"/>
</dbReference>
<organism evidence="4 5">
    <name type="scientific">Flagellimonas lutaonensis</name>
    <dbReference type="NCBI Taxonomy" id="516051"/>
    <lineage>
        <taxon>Bacteria</taxon>
        <taxon>Pseudomonadati</taxon>
        <taxon>Bacteroidota</taxon>
        <taxon>Flavobacteriia</taxon>
        <taxon>Flavobacteriales</taxon>
        <taxon>Flavobacteriaceae</taxon>
        <taxon>Flagellimonas</taxon>
    </lineage>
</organism>
<dbReference type="GO" id="GO:0003677">
    <property type="term" value="F:DNA binding"/>
    <property type="evidence" value="ECO:0007669"/>
    <property type="project" value="UniProtKB-UniRule"/>
</dbReference>
<dbReference type="KEGG" id="mlt:VC82_586"/>
<dbReference type="InterPro" id="IPR054422">
    <property type="entry name" value="TetR-like_HI_0893_C"/>
</dbReference>
<gene>
    <name evidence="4" type="ORF">VC82_586</name>
</gene>
<dbReference type="HOGENOM" id="CLU_069356_12_9_10"/>
<evidence type="ECO:0000313" key="4">
    <source>
        <dbReference type="EMBL" id="AKA34259.1"/>
    </source>
</evidence>
<protein>
    <recommendedName>
        <fullName evidence="3">HTH tetR-type domain-containing protein</fullName>
    </recommendedName>
</protein>
<keyword evidence="1 2" id="KW-0238">DNA-binding</keyword>
<dbReference type="PROSITE" id="PS50977">
    <property type="entry name" value="HTH_TETR_2"/>
    <property type="match status" value="1"/>
</dbReference>
<dbReference type="OrthoDB" id="6430772at2"/>
<proteinExistence type="predicted"/>
<dbReference type="PRINTS" id="PR00455">
    <property type="entry name" value="HTHTETR"/>
</dbReference>
<reference evidence="4 5" key="1">
    <citation type="submission" date="2015-03" db="EMBL/GenBank/DDBJ databases">
        <title>Complete genome sequence of Muricauda lutaonensis CC-HSB-11T, isolated from a coastal hot spring.</title>
        <authorList>
            <person name="Kim K.M."/>
        </authorList>
    </citation>
    <scope>NUCLEOTIDE SEQUENCE [LARGE SCALE GENOMIC DNA]</scope>
    <source>
        <strain evidence="4 5">CC-HSB-11</strain>
    </source>
</reference>
<feature type="domain" description="HTH tetR-type" evidence="3">
    <location>
        <begin position="5"/>
        <end position="65"/>
    </location>
</feature>
<dbReference type="Pfam" id="PF00440">
    <property type="entry name" value="TetR_N"/>
    <property type="match status" value="1"/>
</dbReference>
<dbReference type="RefSeq" id="WP_052698868.1">
    <property type="nucleotide sequence ID" value="NZ_CP011071.1"/>
</dbReference>
<feature type="DNA-binding region" description="H-T-H motif" evidence="2">
    <location>
        <begin position="28"/>
        <end position="47"/>
    </location>
</feature>
<dbReference type="InterPro" id="IPR009057">
    <property type="entry name" value="Homeodomain-like_sf"/>
</dbReference>
<dbReference type="Proteomes" id="UP000032726">
    <property type="component" value="Chromosome"/>
</dbReference>
<accession>A0A0D5YQQ8</accession>
<keyword evidence="5" id="KW-1185">Reference proteome</keyword>
<dbReference type="InterPro" id="IPR001647">
    <property type="entry name" value="HTH_TetR"/>
</dbReference>
<dbReference type="AlphaFoldDB" id="A0A0D5YQQ8"/>
<evidence type="ECO:0000313" key="5">
    <source>
        <dbReference type="Proteomes" id="UP000032726"/>
    </source>
</evidence>
<dbReference type="PANTHER" id="PTHR43479:SF11">
    <property type="entry name" value="ACREF_ENVCD OPERON REPRESSOR-RELATED"/>
    <property type="match status" value="1"/>
</dbReference>
<evidence type="ECO:0000256" key="1">
    <source>
        <dbReference type="ARBA" id="ARBA00023125"/>
    </source>
</evidence>
<dbReference type="PANTHER" id="PTHR43479">
    <property type="entry name" value="ACREF/ENVCD OPERON REPRESSOR-RELATED"/>
    <property type="match status" value="1"/>
</dbReference>
<dbReference type="Pfam" id="PF22604">
    <property type="entry name" value="TetR_HI_0893_C"/>
    <property type="match status" value="1"/>
</dbReference>
<evidence type="ECO:0000259" key="3">
    <source>
        <dbReference type="PROSITE" id="PS50977"/>
    </source>
</evidence>
<evidence type="ECO:0000256" key="2">
    <source>
        <dbReference type="PROSITE-ProRule" id="PRU00335"/>
    </source>
</evidence>
<dbReference type="InterPro" id="IPR050624">
    <property type="entry name" value="HTH-type_Tx_Regulator"/>
</dbReference>
<name>A0A0D5YQQ8_9FLAO</name>
<dbReference type="STRING" id="516051.VC82_586"/>
<dbReference type="SUPFAM" id="SSF46689">
    <property type="entry name" value="Homeodomain-like"/>
    <property type="match status" value="1"/>
</dbReference>